<sequence>MSERSFALGCVGLALAFGLVVPDPGKAPAPSAAPAIVMAQPAPQPAPAKEVDRMEGVPFAVHHAAAPKPDTTPALLWAVRSAP</sequence>
<accession>A0ABS8IXT2</accession>
<comment type="caution">
    <text evidence="1">The sequence shown here is derived from an EMBL/GenBank/DDBJ whole genome shotgun (WGS) entry which is preliminary data.</text>
</comment>
<evidence type="ECO:0000313" key="2">
    <source>
        <dbReference type="Proteomes" id="UP001198701"/>
    </source>
</evidence>
<gene>
    <name evidence="1" type="ORF">LMJ30_13640</name>
</gene>
<proteinExistence type="predicted"/>
<name>A0ABS8IXT2_9BURK</name>
<organism evidence="1 2">
    <name type="scientific">Massilia agrisoli</name>
    <dbReference type="NCBI Taxonomy" id="2892444"/>
    <lineage>
        <taxon>Bacteria</taxon>
        <taxon>Pseudomonadati</taxon>
        <taxon>Pseudomonadota</taxon>
        <taxon>Betaproteobacteria</taxon>
        <taxon>Burkholderiales</taxon>
        <taxon>Oxalobacteraceae</taxon>
        <taxon>Telluria group</taxon>
        <taxon>Massilia</taxon>
    </lineage>
</organism>
<protein>
    <submittedName>
        <fullName evidence="1">Uncharacterized protein</fullName>
    </submittedName>
</protein>
<dbReference type="RefSeq" id="WP_229432863.1">
    <property type="nucleotide sequence ID" value="NZ_JAJHPV010000013.1"/>
</dbReference>
<dbReference type="Proteomes" id="UP001198701">
    <property type="component" value="Unassembled WGS sequence"/>
</dbReference>
<reference evidence="1 2" key="1">
    <citation type="submission" date="2021-11" db="EMBL/GenBank/DDBJ databases">
        <authorList>
            <person name="Huq M.A."/>
        </authorList>
    </citation>
    <scope>NUCLEOTIDE SEQUENCE [LARGE SCALE GENOMIC DNA]</scope>
    <source>
        <strain evidence="1 2">MAHUQ-52</strain>
    </source>
</reference>
<keyword evidence="2" id="KW-1185">Reference proteome</keyword>
<evidence type="ECO:0000313" key="1">
    <source>
        <dbReference type="EMBL" id="MCC6071995.1"/>
    </source>
</evidence>
<dbReference type="EMBL" id="JAJHPV010000013">
    <property type="protein sequence ID" value="MCC6071995.1"/>
    <property type="molecule type" value="Genomic_DNA"/>
</dbReference>